<feature type="transmembrane region" description="Helical" evidence="1">
    <location>
        <begin position="17"/>
        <end position="37"/>
    </location>
</feature>
<feature type="transmembrane region" description="Helical" evidence="1">
    <location>
        <begin position="154"/>
        <end position="174"/>
    </location>
</feature>
<feature type="transmembrane region" description="Helical" evidence="1">
    <location>
        <begin position="112"/>
        <end position="134"/>
    </location>
</feature>
<keyword evidence="1" id="KW-0472">Membrane</keyword>
<keyword evidence="3" id="KW-1185">Reference proteome</keyword>
<organism evidence="2 3">
    <name type="scientific">Allacma fusca</name>
    <dbReference type="NCBI Taxonomy" id="39272"/>
    <lineage>
        <taxon>Eukaryota</taxon>
        <taxon>Metazoa</taxon>
        <taxon>Ecdysozoa</taxon>
        <taxon>Arthropoda</taxon>
        <taxon>Hexapoda</taxon>
        <taxon>Collembola</taxon>
        <taxon>Symphypleona</taxon>
        <taxon>Sminthuridae</taxon>
        <taxon>Allacma</taxon>
    </lineage>
</organism>
<dbReference type="AlphaFoldDB" id="A0A8J2KI91"/>
<protein>
    <submittedName>
        <fullName evidence="2">Uncharacterized protein</fullName>
    </submittedName>
</protein>
<proteinExistence type="predicted"/>
<name>A0A8J2KI91_9HEXA</name>
<gene>
    <name evidence="2" type="ORF">AFUS01_LOCUS25066</name>
</gene>
<sequence>MISPCYGCDLQTLTAVASWYCFIWDILMIALNCYGIYTQVRKQKLLLKQQAAEFVPQSGNTIDLAELESVRERMEKPRSRVWAITGLGLSILDLVVSVLFIQGVNECEQKKILIWCIGHTSISYSAIILIILAVKCNIRHDSRETPVGFNMWNVLYMIVDLYLLWIGVSFLGGLKNGFEEKNDYD</sequence>
<evidence type="ECO:0000313" key="3">
    <source>
        <dbReference type="Proteomes" id="UP000708208"/>
    </source>
</evidence>
<evidence type="ECO:0000313" key="2">
    <source>
        <dbReference type="EMBL" id="CAG7786501.1"/>
    </source>
</evidence>
<accession>A0A8J2KI91</accession>
<keyword evidence="1" id="KW-1133">Transmembrane helix</keyword>
<reference evidence="2" key="1">
    <citation type="submission" date="2021-06" db="EMBL/GenBank/DDBJ databases">
        <authorList>
            <person name="Hodson N. C."/>
            <person name="Mongue J. A."/>
            <person name="Jaron S. K."/>
        </authorList>
    </citation>
    <scope>NUCLEOTIDE SEQUENCE</scope>
</reference>
<feature type="transmembrane region" description="Helical" evidence="1">
    <location>
        <begin position="81"/>
        <end position="100"/>
    </location>
</feature>
<comment type="caution">
    <text evidence="2">The sequence shown here is derived from an EMBL/GenBank/DDBJ whole genome shotgun (WGS) entry which is preliminary data.</text>
</comment>
<dbReference type="Proteomes" id="UP000708208">
    <property type="component" value="Unassembled WGS sequence"/>
</dbReference>
<dbReference type="EMBL" id="CAJVCH010319316">
    <property type="protein sequence ID" value="CAG7786501.1"/>
    <property type="molecule type" value="Genomic_DNA"/>
</dbReference>
<evidence type="ECO:0000256" key="1">
    <source>
        <dbReference type="SAM" id="Phobius"/>
    </source>
</evidence>
<keyword evidence="1" id="KW-0812">Transmembrane</keyword>